<protein>
    <submittedName>
        <fullName evidence="3">DedA family protein</fullName>
    </submittedName>
</protein>
<evidence type="ECO:0000259" key="2">
    <source>
        <dbReference type="Pfam" id="PF09335"/>
    </source>
</evidence>
<name>A0ABS0XQY5_9SPHN</name>
<keyword evidence="1" id="KW-0472">Membrane</keyword>
<organism evidence="3 4">
    <name type="scientific">Sphingomonas mollis</name>
    <dbReference type="NCBI Taxonomy" id="2795726"/>
    <lineage>
        <taxon>Bacteria</taxon>
        <taxon>Pseudomonadati</taxon>
        <taxon>Pseudomonadota</taxon>
        <taxon>Alphaproteobacteria</taxon>
        <taxon>Sphingomonadales</taxon>
        <taxon>Sphingomonadaceae</taxon>
        <taxon>Sphingomonas</taxon>
    </lineage>
</organism>
<dbReference type="Proteomes" id="UP000640426">
    <property type="component" value="Unassembled WGS sequence"/>
</dbReference>
<comment type="caution">
    <text evidence="3">The sequence shown here is derived from an EMBL/GenBank/DDBJ whole genome shotgun (WGS) entry which is preliminary data.</text>
</comment>
<feature type="transmembrane region" description="Helical" evidence="1">
    <location>
        <begin position="158"/>
        <end position="179"/>
    </location>
</feature>
<reference evidence="4" key="1">
    <citation type="submission" date="2020-12" db="EMBL/GenBank/DDBJ databases">
        <title>Hymenobacter sp.</title>
        <authorList>
            <person name="Kim M.K."/>
        </authorList>
    </citation>
    <scope>NUCLEOTIDE SEQUENCE [LARGE SCALE GENOMIC DNA]</scope>
    <source>
        <strain evidence="4">BT553</strain>
    </source>
</reference>
<feature type="transmembrane region" description="Helical" evidence="1">
    <location>
        <begin position="39"/>
        <end position="60"/>
    </location>
</feature>
<feature type="domain" description="VTT" evidence="2">
    <location>
        <begin position="23"/>
        <end position="143"/>
    </location>
</feature>
<gene>
    <name evidence="3" type="ORF">JAO74_11655</name>
</gene>
<keyword evidence="1" id="KW-1133">Transmembrane helix</keyword>
<dbReference type="RefSeq" id="WP_199038113.1">
    <property type="nucleotide sequence ID" value="NZ_JAELXS010000006.1"/>
</dbReference>
<evidence type="ECO:0000256" key="1">
    <source>
        <dbReference type="SAM" id="Phobius"/>
    </source>
</evidence>
<dbReference type="PANTHER" id="PTHR42709:SF2">
    <property type="entry name" value="INNER MEMBRANE PROTEIN YOHD"/>
    <property type="match status" value="1"/>
</dbReference>
<keyword evidence="4" id="KW-1185">Reference proteome</keyword>
<keyword evidence="1" id="KW-0812">Transmembrane</keyword>
<dbReference type="PANTHER" id="PTHR42709">
    <property type="entry name" value="ALKALINE PHOSPHATASE LIKE PROTEIN"/>
    <property type="match status" value="1"/>
</dbReference>
<sequence length="184" mass="20059">MAIEAFLARYGLAAIFVGAGVEGETVVVTGGLLAHQGIVPLWGAMAAAVAGSFVADQIFFQIGRRYRDHPRVRRIMARPAFAKALAAFERHPAWFILIFRFLYGVRTISPIAVGTTNVAMRTFLPLNLLAAAMWGTLFTTLGYVFGDGIEALMGRLRPSAQTVEIVLGVVVLIIAIRWWRARAA</sequence>
<accession>A0ABS0XQY5</accession>
<evidence type="ECO:0000313" key="4">
    <source>
        <dbReference type="Proteomes" id="UP000640426"/>
    </source>
</evidence>
<dbReference type="Pfam" id="PF09335">
    <property type="entry name" value="VTT_dom"/>
    <property type="match status" value="1"/>
</dbReference>
<evidence type="ECO:0000313" key="3">
    <source>
        <dbReference type="EMBL" id="MBJ6122446.1"/>
    </source>
</evidence>
<dbReference type="EMBL" id="JAELXS010000006">
    <property type="protein sequence ID" value="MBJ6122446.1"/>
    <property type="molecule type" value="Genomic_DNA"/>
</dbReference>
<dbReference type="InterPro" id="IPR032816">
    <property type="entry name" value="VTT_dom"/>
</dbReference>
<proteinExistence type="predicted"/>
<feature type="transmembrane region" description="Helical" evidence="1">
    <location>
        <begin position="123"/>
        <end position="146"/>
    </location>
</feature>
<dbReference type="InterPro" id="IPR051311">
    <property type="entry name" value="DedA_domain"/>
</dbReference>